<proteinExistence type="predicted"/>
<organism evidence="2 3">
    <name type="scientific">Shewanella gaetbuli</name>
    <dbReference type="NCBI Taxonomy" id="220752"/>
    <lineage>
        <taxon>Bacteria</taxon>
        <taxon>Pseudomonadati</taxon>
        <taxon>Pseudomonadota</taxon>
        <taxon>Gammaproteobacteria</taxon>
        <taxon>Alteromonadales</taxon>
        <taxon>Shewanellaceae</taxon>
        <taxon>Shewanella</taxon>
    </lineage>
</organism>
<dbReference type="Gene3D" id="3.30.1370.110">
    <property type="match status" value="1"/>
</dbReference>
<evidence type="ECO:0000313" key="3">
    <source>
        <dbReference type="Proteomes" id="UP001139333"/>
    </source>
</evidence>
<dbReference type="PANTHER" id="PTHR35562:SF2">
    <property type="entry name" value="DNA ENDONUCLEASE SMRA-RELATED"/>
    <property type="match status" value="1"/>
</dbReference>
<reference evidence="2" key="1">
    <citation type="submission" date="2022-01" db="EMBL/GenBank/DDBJ databases">
        <title>Whole genome-based taxonomy of the Shewanellaceae.</title>
        <authorList>
            <person name="Martin-Rodriguez A.J."/>
        </authorList>
    </citation>
    <scope>NUCLEOTIDE SEQUENCE</scope>
    <source>
        <strain evidence="2">DSM 16422</strain>
    </source>
</reference>
<evidence type="ECO:0000259" key="1">
    <source>
        <dbReference type="PROSITE" id="PS50828"/>
    </source>
</evidence>
<dbReference type="AlphaFoldDB" id="A0A9X1ZIU6"/>
<keyword evidence="2" id="KW-0255">Endonuclease</keyword>
<dbReference type="InterPro" id="IPR047688">
    <property type="entry name" value="Endonuc_SmrA"/>
</dbReference>
<dbReference type="NCBIfam" id="NF033154">
    <property type="entry name" value="endonuc_SmrA"/>
    <property type="match status" value="1"/>
</dbReference>
<dbReference type="EMBL" id="JAKIKP010000004">
    <property type="protein sequence ID" value="MCL1142508.1"/>
    <property type="molecule type" value="Genomic_DNA"/>
</dbReference>
<gene>
    <name evidence="2" type="primary">smrA</name>
    <name evidence="2" type="ORF">L2672_07375</name>
</gene>
<dbReference type="InterPro" id="IPR036063">
    <property type="entry name" value="Smr_dom_sf"/>
</dbReference>
<name>A0A9X1ZIU6_9GAMM</name>
<keyword evidence="2" id="KW-0378">Hydrolase</keyword>
<keyword evidence="2" id="KW-0540">Nuclease</keyword>
<sequence length="199" mass="22830">MHLDENELFFQEMADVTPLKVCQKTQNVITFSPNIPTEGQRLRQAQLNEHELLELLSINPIDFEPVGCDETIYHRHDGMQDAVFKQLRLGKYQIKTVLDVHEYRIDQARISLINCILAAYERGERNILVIHGKGYKSKPYPALLKSAVCDWLKRIEYVAAFHSATTEQGGSGAVFVMLKKSAQKRIENSELNRKGRGFR</sequence>
<dbReference type="Proteomes" id="UP001139333">
    <property type="component" value="Unassembled WGS sequence"/>
</dbReference>
<feature type="domain" description="Smr" evidence="1">
    <location>
        <begin position="98"/>
        <end position="179"/>
    </location>
</feature>
<accession>A0A9X1ZIU6</accession>
<dbReference type="SMART" id="SM00463">
    <property type="entry name" value="SMR"/>
    <property type="match status" value="1"/>
</dbReference>
<dbReference type="GO" id="GO:0004520">
    <property type="term" value="F:DNA endonuclease activity"/>
    <property type="evidence" value="ECO:0007669"/>
    <property type="project" value="TreeGrafter"/>
</dbReference>
<comment type="caution">
    <text evidence="2">The sequence shown here is derived from an EMBL/GenBank/DDBJ whole genome shotgun (WGS) entry which is preliminary data.</text>
</comment>
<dbReference type="RefSeq" id="WP_248995189.1">
    <property type="nucleotide sequence ID" value="NZ_JAKIKP010000004.1"/>
</dbReference>
<evidence type="ECO:0000313" key="2">
    <source>
        <dbReference type="EMBL" id="MCL1142508.1"/>
    </source>
</evidence>
<protein>
    <submittedName>
        <fullName evidence="2">DNA endonuclease SmrA</fullName>
    </submittedName>
</protein>
<dbReference type="Pfam" id="PF01713">
    <property type="entry name" value="Smr"/>
    <property type="match status" value="1"/>
</dbReference>
<dbReference type="PROSITE" id="PS50828">
    <property type="entry name" value="SMR"/>
    <property type="match status" value="1"/>
</dbReference>
<dbReference type="InterPro" id="IPR002625">
    <property type="entry name" value="Smr_dom"/>
</dbReference>
<keyword evidence="3" id="KW-1185">Reference proteome</keyword>
<dbReference type="PANTHER" id="PTHR35562">
    <property type="entry name" value="DNA ENDONUCLEASE SMRA-RELATED"/>
    <property type="match status" value="1"/>
</dbReference>
<dbReference type="SUPFAM" id="SSF160443">
    <property type="entry name" value="SMR domain-like"/>
    <property type="match status" value="1"/>
</dbReference>